<feature type="transmembrane region" description="Helical" evidence="10">
    <location>
        <begin position="298"/>
        <end position="318"/>
    </location>
</feature>
<dbReference type="GO" id="GO:0098719">
    <property type="term" value="P:sodium ion import across plasma membrane"/>
    <property type="evidence" value="ECO:0007669"/>
    <property type="project" value="TreeGrafter"/>
</dbReference>
<feature type="transmembrane region" description="Helical" evidence="10">
    <location>
        <begin position="80"/>
        <end position="104"/>
    </location>
</feature>
<evidence type="ECO:0000259" key="11">
    <source>
        <dbReference type="Pfam" id="PF00999"/>
    </source>
</evidence>
<feature type="transmembrane region" description="Helical" evidence="10">
    <location>
        <begin position="257"/>
        <end position="278"/>
    </location>
</feature>
<evidence type="ECO:0000256" key="4">
    <source>
        <dbReference type="ARBA" id="ARBA00022692"/>
    </source>
</evidence>
<dbReference type="AlphaFoldDB" id="A0A3A9ZB24"/>
<dbReference type="GO" id="GO:0015386">
    <property type="term" value="F:potassium:proton antiporter activity"/>
    <property type="evidence" value="ECO:0007669"/>
    <property type="project" value="TreeGrafter"/>
</dbReference>
<accession>A0A3A9ZB24</accession>
<comment type="function">
    <text evidence="10">Na(+)/H(+) antiporter that extrudes sodium in exchange for external protons.</text>
</comment>
<evidence type="ECO:0000256" key="10">
    <source>
        <dbReference type="RuleBase" id="RU366002"/>
    </source>
</evidence>
<sequence>MEALVLIVVLSLTVIVGTTIGGRYRVAPPVLLITMGALLALLPPLSHVVLDPEVVLLLFLPPILYRESLTTSLREIRANILVIALLAVGLVGATMVVVAVVGMRLGVDPAVAWVLGAVLAPTDAAAVAGLAKRMPRRILTTLRGESLINDGTALVLFAVAVDLIVTGTEPTPLALAERLVGASVGGVAAGLLVGWLVIQVRRRLDDPMREGALSVLTPFAAFLLAEVVHASGVLAVVVAGLVLAYAGPRVIRARSRVVAYAFWDLSTFLLNGSLFVLLGMQVPRALRGVSSVTTARAVMIAVVIAVVVVAVRLVWIHASTFAARALRPSARHDPELRPRVATAAGWAGFRGAVSLAAALAVPRVTSGGDPVFEHDLIVFVTVLVIVLVMLVQGTTLPLVVRWAGLVGDQRRGDEVRLARRRAGEAGLAALPGIADRLGVEPDAVDRLRGDYADHLDRTLSADTDQDAEEAVERDRRLRLALLDHKRRELTRLRDANEIDDIVLREVQAALDIEEIRLLGPATGE</sequence>
<keyword evidence="13" id="KW-1185">Reference proteome</keyword>
<evidence type="ECO:0000313" key="13">
    <source>
        <dbReference type="Proteomes" id="UP000281726"/>
    </source>
</evidence>
<dbReference type="InterPro" id="IPR018422">
    <property type="entry name" value="Cation/H_exchanger_CPA1"/>
</dbReference>
<dbReference type="Gene3D" id="6.10.140.1330">
    <property type="match status" value="1"/>
</dbReference>
<gene>
    <name evidence="12" type="ORF">D7223_19390</name>
</gene>
<evidence type="ECO:0000256" key="7">
    <source>
        <dbReference type="ARBA" id="ARBA00023065"/>
    </source>
</evidence>
<evidence type="ECO:0000256" key="8">
    <source>
        <dbReference type="ARBA" id="ARBA00023136"/>
    </source>
</evidence>
<dbReference type="InterPro" id="IPR006153">
    <property type="entry name" value="Cation/H_exchanger_TM"/>
</dbReference>
<proteinExistence type="inferred from homology"/>
<protein>
    <submittedName>
        <fullName evidence="12">Na+/H+ antiporter</fullName>
    </submittedName>
</protein>
<comment type="caution">
    <text evidence="12">The sequence shown here is derived from an EMBL/GenBank/DDBJ whole genome shotgun (WGS) entry which is preliminary data.</text>
</comment>
<keyword evidence="2 10" id="KW-0813">Transport</keyword>
<keyword evidence="7 10" id="KW-0406">Ion transport</keyword>
<feature type="domain" description="Cation/H+ exchanger transmembrane" evidence="11">
    <location>
        <begin position="13"/>
        <end position="402"/>
    </location>
</feature>
<keyword evidence="8 10" id="KW-0472">Membrane</keyword>
<comment type="similarity">
    <text evidence="10">Belongs to the monovalent cation:proton antiporter 1 (CPA1) transporter (TC 2.A.36) family.</text>
</comment>
<feature type="transmembrane region" description="Helical" evidence="10">
    <location>
        <begin position="31"/>
        <end position="60"/>
    </location>
</feature>
<feature type="transmembrane region" description="Helical" evidence="10">
    <location>
        <begin position="219"/>
        <end position="245"/>
    </location>
</feature>
<dbReference type="PANTHER" id="PTHR10110:SF86">
    <property type="entry name" value="SODIUM_HYDROGEN EXCHANGER 7"/>
    <property type="match status" value="1"/>
</dbReference>
<keyword evidence="3 10" id="KW-1003">Cell membrane</keyword>
<name>A0A3A9ZB24_9ACTN</name>
<dbReference type="EMBL" id="RBAK01000007">
    <property type="protein sequence ID" value="RKN44536.1"/>
    <property type="molecule type" value="Genomic_DNA"/>
</dbReference>
<keyword evidence="5 10" id="KW-1133">Transmembrane helix</keyword>
<dbReference type="NCBIfam" id="TIGR00831">
    <property type="entry name" value="a_cpa1"/>
    <property type="match status" value="1"/>
</dbReference>
<dbReference type="Pfam" id="PF00999">
    <property type="entry name" value="Na_H_Exchanger"/>
    <property type="match status" value="1"/>
</dbReference>
<dbReference type="GO" id="GO:0015385">
    <property type="term" value="F:sodium:proton antiporter activity"/>
    <property type="evidence" value="ECO:0007669"/>
    <property type="project" value="InterPro"/>
</dbReference>
<comment type="subcellular location">
    <subcellularLocation>
        <location evidence="1 10">Cell membrane</location>
        <topology evidence="1 10">Multi-pass membrane protein</topology>
    </subcellularLocation>
</comment>
<keyword evidence="4 10" id="KW-0812">Transmembrane</keyword>
<evidence type="ECO:0000256" key="5">
    <source>
        <dbReference type="ARBA" id="ARBA00022989"/>
    </source>
</evidence>
<feature type="transmembrane region" description="Helical" evidence="10">
    <location>
        <begin position="179"/>
        <end position="198"/>
    </location>
</feature>
<evidence type="ECO:0000256" key="2">
    <source>
        <dbReference type="ARBA" id="ARBA00022448"/>
    </source>
</evidence>
<reference evidence="12 13" key="1">
    <citation type="journal article" date="2004" name="Syst. Appl. Microbiol.">
        <title>Cryptoendolithic actinomycetes from antarctic sandstone rock samples: Micromonospora endolithica sp. nov. and two isolates related to Micromonospora coerulea Jensen 1932.</title>
        <authorList>
            <person name="Hirsch P."/>
            <person name="Mevs U."/>
            <person name="Kroppenstedt R.M."/>
            <person name="Schumann P."/>
            <person name="Stackebrandt E."/>
        </authorList>
    </citation>
    <scope>NUCLEOTIDE SEQUENCE [LARGE SCALE GENOMIC DNA]</scope>
    <source>
        <strain evidence="12 13">JCM 12677</strain>
    </source>
</reference>
<dbReference type="GO" id="GO:0051453">
    <property type="term" value="P:regulation of intracellular pH"/>
    <property type="evidence" value="ECO:0007669"/>
    <property type="project" value="TreeGrafter"/>
</dbReference>
<keyword evidence="10" id="KW-0050">Antiport</keyword>
<feature type="transmembrane region" description="Helical" evidence="10">
    <location>
        <begin position="376"/>
        <end position="400"/>
    </location>
</feature>
<dbReference type="Proteomes" id="UP000281726">
    <property type="component" value="Unassembled WGS sequence"/>
</dbReference>
<evidence type="ECO:0000256" key="6">
    <source>
        <dbReference type="ARBA" id="ARBA00023053"/>
    </source>
</evidence>
<evidence type="ECO:0000256" key="1">
    <source>
        <dbReference type="ARBA" id="ARBA00004651"/>
    </source>
</evidence>
<evidence type="ECO:0000256" key="9">
    <source>
        <dbReference type="ARBA" id="ARBA00023201"/>
    </source>
</evidence>
<feature type="transmembrane region" description="Helical" evidence="10">
    <location>
        <begin position="110"/>
        <end position="131"/>
    </location>
</feature>
<keyword evidence="9 10" id="KW-0739">Sodium transport</keyword>
<dbReference type="OrthoDB" id="57886at2"/>
<evidence type="ECO:0000256" key="3">
    <source>
        <dbReference type="ARBA" id="ARBA00022475"/>
    </source>
</evidence>
<dbReference type="InterPro" id="IPR004705">
    <property type="entry name" value="Cation/H_exchanger_CPA1_bac"/>
</dbReference>
<evidence type="ECO:0000313" key="12">
    <source>
        <dbReference type="EMBL" id="RKN44536.1"/>
    </source>
</evidence>
<dbReference type="PANTHER" id="PTHR10110">
    <property type="entry name" value="SODIUM/HYDROGEN EXCHANGER"/>
    <property type="match status" value="1"/>
</dbReference>
<keyword evidence="6 10" id="KW-0915">Sodium</keyword>
<organism evidence="12 13">
    <name type="scientific">Micromonospora endolithica</name>
    <dbReference type="NCBI Taxonomy" id="230091"/>
    <lineage>
        <taxon>Bacteria</taxon>
        <taxon>Bacillati</taxon>
        <taxon>Actinomycetota</taxon>
        <taxon>Actinomycetes</taxon>
        <taxon>Micromonosporales</taxon>
        <taxon>Micromonosporaceae</taxon>
        <taxon>Micromonospora</taxon>
    </lineage>
</organism>
<comment type="caution">
    <text evidence="10">Lacks conserved residue(s) required for the propagation of feature annotation.</text>
</comment>
<dbReference type="GO" id="GO:0005886">
    <property type="term" value="C:plasma membrane"/>
    <property type="evidence" value="ECO:0007669"/>
    <property type="project" value="UniProtKB-SubCell"/>
</dbReference>